<dbReference type="AlphaFoldDB" id="A0A6J4IAV8"/>
<protein>
    <submittedName>
        <fullName evidence="2">Uncharacterized protein</fullName>
    </submittedName>
</protein>
<dbReference type="EMBL" id="CADCTI010000157">
    <property type="protein sequence ID" value="CAA9245948.1"/>
    <property type="molecule type" value="Genomic_DNA"/>
</dbReference>
<feature type="transmembrane region" description="Helical" evidence="1">
    <location>
        <begin position="32"/>
        <end position="53"/>
    </location>
</feature>
<sequence>MSPATRWAVPGVAAVAGGAYLVAGLVGDDVAFGVLGLVLMLVAAGVFVLAARWSETVAGLRDRSDERINALDRSASLTAGMVVLLAVLVMFVVEIAGGEDGSPYSALGALGGVTYVASLTWLRFRR</sequence>
<accession>A0A6J4IAV8</accession>
<feature type="transmembrane region" description="Helical" evidence="1">
    <location>
        <begin position="7"/>
        <end position="26"/>
    </location>
</feature>
<gene>
    <name evidence="2" type="ORF">AVDCRST_MAG57-1720</name>
</gene>
<proteinExistence type="predicted"/>
<feature type="transmembrane region" description="Helical" evidence="1">
    <location>
        <begin position="105"/>
        <end position="124"/>
    </location>
</feature>
<evidence type="ECO:0000313" key="2">
    <source>
        <dbReference type="EMBL" id="CAA9245948.1"/>
    </source>
</evidence>
<keyword evidence="1" id="KW-0472">Membrane</keyword>
<reference evidence="2" key="1">
    <citation type="submission" date="2020-02" db="EMBL/GenBank/DDBJ databases">
        <authorList>
            <person name="Meier V. D."/>
        </authorList>
    </citation>
    <scope>NUCLEOTIDE SEQUENCE</scope>
    <source>
        <strain evidence="2">AVDCRST_MAG57</strain>
    </source>
</reference>
<keyword evidence="1" id="KW-1133">Transmembrane helix</keyword>
<feature type="transmembrane region" description="Helical" evidence="1">
    <location>
        <begin position="74"/>
        <end position="93"/>
    </location>
</feature>
<keyword evidence="1" id="KW-0812">Transmembrane</keyword>
<evidence type="ECO:0000256" key="1">
    <source>
        <dbReference type="SAM" id="Phobius"/>
    </source>
</evidence>
<organism evidence="2">
    <name type="scientific">uncultured Blastococcus sp</name>
    <dbReference type="NCBI Taxonomy" id="217144"/>
    <lineage>
        <taxon>Bacteria</taxon>
        <taxon>Bacillati</taxon>
        <taxon>Actinomycetota</taxon>
        <taxon>Actinomycetes</taxon>
        <taxon>Geodermatophilales</taxon>
        <taxon>Geodermatophilaceae</taxon>
        <taxon>Blastococcus</taxon>
        <taxon>environmental samples</taxon>
    </lineage>
</organism>
<name>A0A6J4IAV8_9ACTN</name>